<keyword evidence="4" id="KW-1185">Reference proteome</keyword>
<sequence length="430" mass="50961">MDFNGEKIINSIRKCNEFDHIFGLDLVRKILAEIIAHFEKIYRFQLGHDDSRKLSEKILRNVLNHKYLRCEEIIYDHRNQILLVLYQFENNHHALTNKALNDALLICDCIIEALWEELNTRKWSEVSLKARLLYGYHRWLEALLKLLKAKEDHKLSTIIEILLNSLGSIDYGLIMSPDLDGQLLAKTGSLLHRVLIAILDRFDFDVCLEWKNFLHKLNVRQTNNSIAPKMRTSCNEIHVIDFPIDLNEFHQNYFSTKTPCIFLNACRNWPCMTDRKWNIPYLMRYMAQYNLFDQITDLYCDIDVPEFCALGESNYEINCWFGPAGTVSPLHFDDRDNFFVQIIGKKYIRLYSDQTPVEQIYPNPSDSLLWNTSQVDIENLDSTKFSNFNQIDKKYVYEFLLNEGDWLFIPKRCWHFIKAVTDSFSINYWF</sequence>
<name>A0A834VEH9_SARSC</name>
<reference evidence="2" key="2">
    <citation type="submission" date="2020-01" db="EMBL/GenBank/DDBJ databases">
        <authorList>
            <person name="Korhonen P.K.K."/>
            <person name="Guangxu M.G."/>
            <person name="Wang T.W."/>
            <person name="Stroehlein A.J.S."/>
            <person name="Young N.D."/>
            <person name="Ang C.-S.A."/>
            <person name="Fernando D.W.F."/>
            <person name="Lu H.L."/>
            <person name="Taylor S.T."/>
            <person name="Ehtesham M.E.M."/>
            <person name="Najaraj S.H.N."/>
            <person name="Harsha G.H.G."/>
            <person name="Madugundu A.M."/>
            <person name="Renuse S.R."/>
            <person name="Holt D.H."/>
            <person name="Pandey A.P."/>
            <person name="Papenfuss A.P."/>
            <person name="Gasser R.B.G."/>
            <person name="Fischer K.F."/>
        </authorList>
    </citation>
    <scope>NUCLEOTIDE SEQUENCE</scope>
    <source>
        <strain evidence="2">SSS_KF_BRIS2020</strain>
    </source>
</reference>
<proteinExistence type="predicted"/>
<dbReference type="GO" id="GO:0008168">
    <property type="term" value="F:methyltransferase activity"/>
    <property type="evidence" value="ECO:0007669"/>
    <property type="project" value="UniProtKB-KW"/>
</dbReference>
<protein>
    <submittedName>
        <fullName evidence="2">Lysine-specific demethylase 8</fullName>
    </submittedName>
</protein>
<dbReference type="InterPro" id="IPR014710">
    <property type="entry name" value="RmlC-like_jellyroll"/>
</dbReference>
<organism evidence="2">
    <name type="scientific">Sarcoptes scabiei</name>
    <name type="common">Itch mite</name>
    <name type="synonym">Acarus scabiei</name>
    <dbReference type="NCBI Taxonomy" id="52283"/>
    <lineage>
        <taxon>Eukaryota</taxon>
        <taxon>Metazoa</taxon>
        <taxon>Ecdysozoa</taxon>
        <taxon>Arthropoda</taxon>
        <taxon>Chelicerata</taxon>
        <taxon>Arachnida</taxon>
        <taxon>Acari</taxon>
        <taxon>Acariformes</taxon>
        <taxon>Sarcoptiformes</taxon>
        <taxon>Astigmata</taxon>
        <taxon>Psoroptidia</taxon>
        <taxon>Sarcoptoidea</taxon>
        <taxon>Sarcoptidae</taxon>
        <taxon>Sarcoptinae</taxon>
        <taxon>Sarcoptes</taxon>
    </lineage>
</organism>
<dbReference type="Gene3D" id="2.60.120.10">
    <property type="entry name" value="Jelly Rolls"/>
    <property type="match status" value="1"/>
</dbReference>
<dbReference type="Gene3D" id="2.60.120.650">
    <property type="entry name" value="Cupin"/>
    <property type="match status" value="1"/>
</dbReference>
<dbReference type="EMBL" id="WVUK01000054">
    <property type="protein sequence ID" value="KAF7493861.1"/>
    <property type="molecule type" value="Genomic_DNA"/>
</dbReference>
<evidence type="ECO:0000313" key="2">
    <source>
        <dbReference type="EMBL" id="KAF7493861.1"/>
    </source>
</evidence>
<dbReference type="PROSITE" id="PS51184">
    <property type="entry name" value="JMJC"/>
    <property type="match status" value="1"/>
</dbReference>
<dbReference type="Pfam" id="PF13621">
    <property type="entry name" value="Cupin_8"/>
    <property type="match status" value="1"/>
</dbReference>
<dbReference type="GO" id="GO:0032259">
    <property type="term" value="P:methylation"/>
    <property type="evidence" value="ECO:0007669"/>
    <property type="project" value="UniProtKB-KW"/>
</dbReference>
<dbReference type="PANTHER" id="PTHR12461">
    <property type="entry name" value="HYPOXIA-INDUCIBLE FACTOR 1 ALPHA INHIBITOR-RELATED"/>
    <property type="match status" value="1"/>
</dbReference>
<dbReference type="InterPro" id="IPR003347">
    <property type="entry name" value="JmjC_dom"/>
</dbReference>
<feature type="domain" description="JmjC" evidence="1">
    <location>
        <begin position="293"/>
        <end position="430"/>
    </location>
</feature>
<reference evidence="4" key="1">
    <citation type="journal article" date="2020" name="PLoS Negl. Trop. Dis.">
        <title>High-quality nuclear genome for Sarcoptes scabiei-A critical resource for a neglected parasite.</title>
        <authorList>
            <person name="Korhonen P.K."/>
            <person name="Gasser R.B."/>
            <person name="Ma G."/>
            <person name="Wang T."/>
            <person name="Stroehlein A.J."/>
            <person name="Young N.D."/>
            <person name="Ang C.S."/>
            <person name="Fernando D.D."/>
            <person name="Lu H.C."/>
            <person name="Taylor S."/>
            <person name="Reynolds S.L."/>
            <person name="Mofiz E."/>
            <person name="Najaraj S.H."/>
            <person name="Gowda H."/>
            <person name="Madugundu A."/>
            <person name="Renuse S."/>
            <person name="Holt D."/>
            <person name="Pandey A."/>
            <person name="Papenfuss A.T."/>
            <person name="Fischer K."/>
        </authorList>
    </citation>
    <scope>NUCLEOTIDE SEQUENCE [LARGE SCALE GENOMIC DNA]</scope>
</reference>
<dbReference type="Proteomes" id="UP000070412">
    <property type="component" value="Unassembled WGS sequence"/>
</dbReference>
<gene>
    <name evidence="2" type="ORF">SSS_1602</name>
</gene>
<evidence type="ECO:0000313" key="4">
    <source>
        <dbReference type="Proteomes" id="UP000070412"/>
    </source>
</evidence>
<reference evidence="3" key="3">
    <citation type="submission" date="2022-06" db="UniProtKB">
        <authorList>
            <consortium name="EnsemblMetazoa"/>
        </authorList>
    </citation>
    <scope>IDENTIFICATION</scope>
</reference>
<keyword evidence="2" id="KW-0489">Methyltransferase</keyword>
<evidence type="ECO:0000259" key="1">
    <source>
        <dbReference type="PROSITE" id="PS51184"/>
    </source>
</evidence>
<dbReference type="EnsemblMetazoa" id="SSS_1602s_mrna">
    <property type="protein sequence ID" value="KAF7493861.1"/>
    <property type="gene ID" value="SSS_1602"/>
</dbReference>
<evidence type="ECO:0000313" key="3">
    <source>
        <dbReference type="EnsemblMetazoa" id="KAF7493861.1"/>
    </source>
</evidence>
<dbReference type="AlphaFoldDB" id="A0A834VEH9"/>
<keyword evidence="2" id="KW-0808">Transferase</keyword>
<accession>A0A834VEH9</accession>
<dbReference type="OrthoDB" id="47172at2759"/>
<dbReference type="PANTHER" id="PTHR12461:SF105">
    <property type="entry name" value="HYPOXIA-INDUCIBLE FACTOR 1-ALPHA INHIBITOR"/>
    <property type="match status" value="1"/>
</dbReference>
<dbReference type="SUPFAM" id="SSF51197">
    <property type="entry name" value="Clavaminate synthase-like"/>
    <property type="match status" value="1"/>
</dbReference>
<dbReference type="InterPro" id="IPR041667">
    <property type="entry name" value="Cupin_8"/>
</dbReference>